<feature type="compositionally biased region" description="Basic residues" evidence="1">
    <location>
        <begin position="101"/>
        <end position="110"/>
    </location>
</feature>
<feature type="compositionally biased region" description="Basic and acidic residues" evidence="1">
    <location>
        <begin position="72"/>
        <end position="81"/>
    </location>
</feature>
<reference evidence="2" key="1">
    <citation type="submission" date="2020-02" db="EMBL/GenBank/DDBJ databases">
        <authorList>
            <person name="Meier V. D."/>
        </authorList>
    </citation>
    <scope>NUCLEOTIDE SEQUENCE</scope>
    <source>
        <strain evidence="2">AVDCRST_MAG90</strain>
    </source>
</reference>
<accession>A0A6J4MIQ5</accession>
<organism evidence="2">
    <name type="scientific">uncultured Microvirga sp</name>
    <dbReference type="NCBI Taxonomy" id="412392"/>
    <lineage>
        <taxon>Bacteria</taxon>
        <taxon>Pseudomonadati</taxon>
        <taxon>Pseudomonadota</taxon>
        <taxon>Alphaproteobacteria</taxon>
        <taxon>Hyphomicrobiales</taxon>
        <taxon>Methylobacteriaceae</taxon>
        <taxon>Microvirga</taxon>
        <taxon>environmental samples</taxon>
    </lineage>
</organism>
<feature type="compositionally biased region" description="Low complexity" evidence="1">
    <location>
        <begin position="1"/>
        <end position="28"/>
    </location>
</feature>
<feature type="compositionally biased region" description="Basic and acidic residues" evidence="1">
    <location>
        <begin position="182"/>
        <end position="203"/>
    </location>
</feature>
<gene>
    <name evidence="2" type="ORF">AVDCRST_MAG90-3009</name>
</gene>
<feature type="non-terminal residue" evidence="2">
    <location>
        <position position="1"/>
    </location>
</feature>
<feature type="region of interest" description="Disordered" evidence="1">
    <location>
        <begin position="1"/>
        <end position="130"/>
    </location>
</feature>
<dbReference type="AlphaFoldDB" id="A0A6J4MIQ5"/>
<sequence>EQCNRRAPQGARPRQAPRGPEGPGPAAQLFPYRPDRRRAARDHDLHHLVVHHPGRRLGEAARPRQLSARDLPALRDPRLRAGDGVSLPHPARVPHREPGRAHAHRRRRSAARADAGGARPLQGGEADFRDRVQAGRQQLSPGRADRMAGRGAVVDLLRHRAGPGRARGGAARRRASVRLRPVHPEPDHGLSGHHGEVARARDRHDHRRSLQAPDVDGHPPAGAPPRRARRCAALRQRDTDLADADRGARTV</sequence>
<proteinExistence type="predicted"/>
<dbReference type="EMBL" id="CADCUC010000630">
    <property type="protein sequence ID" value="CAA9360962.1"/>
    <property type="molecule type" value="Genomic_DNA"/>
</dbReference>
<name>A0A6J4MIQ5_9HYPH</name>
<feature type="non-terminal residue" evidence="2">
    <location>
        <position position="251"/>
    </location>
</feature>
<evidence type="ECO:0000313" key="2">
    <source>
        <dbReference type="EMBL" id="CAA9360962.1"/>
    </source>
</evidence>
<feature type="compositionally biased region" description="Basic and acidic residues" evidence="1">
    <location>
        <begin position="235"/>
        <end position="251"/>
    </location>
</feature>
<protein>
    <submittedName>
        <fullName evidence="2">Uncharacterized membrane anchored protein Mext_4159</fullName>
    </submittedName>
</protein>
<evidence type="ECO:0000256" key="1">
    <source>
        <dbReference type="SAM" id="MobiDB-lite"/>
    </source>
</evidence>
<feature type="region of interest" description="Disordered" evidence="1">
    <location>
        <begin position="160"/>
        <end position="251"/>
    </location>
</feature>
<feature type="compositionally biased region" description="Basic residues" evidence="1">
    <location>
        <begin position="170"/>
        <end position="181"/>
    </location>
</feature>